<dbReference type="SUPFAM" id="SSF46785">
    <property type="entry name" value="Winged helix' DNA-binding domain"/>
    <property type="match status" value="1"/>
</dbReference>
<name>A0A9X2MIA3_9FIRM</name>
<accession>A0A9X2MIA3</accession>
<dbReference type="PANTHER" id="PTHR33164:SF89">
    <property type="entry name" value="MARR FAMILY REGULATORY PROTEIN"/>
    <property type="match status" value="1"/>
</dbReference>
<dbReference type="RefSeq" id="WP_257490524.1">
    <property type="nucleotide sequence ID" value="NZ_JANJZL010000007.1"/>
</dbReference>
<dbReference type="InterPro" id="IPR011991">
    <property type="entry name" value="ArsR-like_HTH"/>
</dbReference>
<evidence type="ECO:0000259" key="1">
    <source>
        <dbReference type="PROSITE" id="PS50995"/>
    </source>
</evidence>
<evidence type="ECO:0000313" key="2">
    <source>
        <dbReference type="EMBL" id="MCR2044553.1"/>
    </source>
</evidence>
<dbReference type="EMBL" id="JANJZL010000007">
    <property type="protein sequence ID" value="MCR2044553.1"/>
    <property type="molecule type" value="Genomic_DNA"/>
</dbReference>
<dbReference type="InterPro" id="IPR036390">
    <property type="entry name" value="WH_DNA-bd_sf"/>
</dbReference>
<dbReference type="InterPro" id="IPR036388">
    <property type="entry name" value="WH-like_DNA-bd_sf"/>
</dbReference>
<dbReference type="CDD" id="cd00090">
    <property type="entry name" value="HTH_ARSR"/>
    <property type="match status" value="1"/>
</dbReference>
<dbReference type="GO" id="GO:0006950">
    <property type="term" value="P:response to stress"/>
    <property type="evidence" value="ECO:0007669"/>
    <property type="project" value="TreeGrafter"/>
</dbReference>
<dbReference type="GO" id="GO:0003700">
    <property type="term" value="F:DNA-binding transcription factor activity"/>
    <property type="evidence" value="ECO:0007669"/>
    <property type="project" value="InterPro"/>
</dbReference>
<keyword evidence="3" id="KW-1185">Reference proteome</keyword>
<evidence type="ECO:0000313" key="3">
    <source>
        <dbReference type="Proteomes" id="UP001142078"/>
    </source>
</evidence>
<dbReference type="Gene3D" id="1.10.10.10">
    <property type="entry name" value="Winged helix-like DNA-binding domain superfamily/Winged helix DNA-binding domain"/>
    <property type="match status" value="1"/>
</dbReference>
<dbReference type="PANTHER" id="PTHR33164">
    <property type="entry name" value="TRANSCRIPTIONAL REGULATOR, MARR FAMILY"/>
    <property type="match status" value="1"/>
</dbReference>
<comment type="caution">
    <text evidence="2">The sequence shown here is derived from an EMBL/GenBank/DDBJ whole genome shotgun (WGS) entry which is preliminary data.</text>
</comment>
<dbReference type="InterPro" id="IPR000835">
    <property type="entry name" value="HTH_MarR-typ"/>
</dbReference>
<dbReference type="AlphaFoldDB" id="A0A9X2MIA3"/>
<dbReference type="SMART" id="SM00347">
    <property type="entry name" value="HTH_MARR"/>
    <property type="match status" value="1"/>
</dbReference>
<feature type="domain" description="HTH marR-type" evidence="1">
    <location>
        <begin position="7"/>
        <end position="141"/>
    </location>
</feature>
<organism evidence="2 3">
    <name type="scientific">Anaerosalibacter massiliensis</name>
    <dbReference type="NCBI Taxonomy" id="1347392"/>
    <lineage>
        <taxon>Bacteria</taxon>
        <taxon>Bacillati</taxon>
        <taxon>Bacillota</taxon>
        <taxon>Tissierellia</taxon>
        <taxon>Tissierellales</taxon>
        <taxon>Sporanaerobacteraceae</taxon>
        <taxon>Anaerosalibacter</taxon>
    </lineage>
</organism>
<dbReference type="Proteomes" id="UP001142078">
    <property type="component" value="Unassembled WGS sequence"/>
</dbReference>
<dbReference type="PROSITE" id="PS50995">
    <property type="entry name" value="HTH_MARR_2"/>
    <property type="match status" value="1"/>
</dbReference>
<dbReference type="InterPro" id="IPR039422">
    <property type="entry name" value="MarR/SlyA-like"/>
</dbReference>
<proteinExistence type="predicted"/>
<sequence length="149" mass="17636">MSFHKEEANIFYIYFQIIKKYKKYMEKSLQEFELTPAEIDVLTFLINNMDKDITASEISMNRGISKGLVSRAVNLLKDKKLIETKENLKDGRSVYLKITNEEDSIVKKVKEINERFKTQLIKDMDIKDFDLFLKVNNKMLNNIKDIEIE</sequence>
<dbReference type="Pfam" id="PF12802">
    <property type="entry name" value="MarR_2"/>
    <property type="match status" value="1"/>
</dbReference>
<gene>
    <name evidence="2" type="ORF">NSA23_10565</name>
</gene>
<protein>
    <submittedName>
        <fullName evidence="2">MarR family transcriptional regulator</fullName>
    </submittedName>
</protein>
<reference evidence="2" key="1">
    <citation type="submission" date="2022-07" db="EMBL/GenBank/DDBJ databases">
        <title>Enhanced cultured diversity of the mouse gut microbiota enables custom-made synthetic communities.</title>
        <authorList>
            <person name="Afrizal A."/>
        </authorList>
    </citation>
    <scope>NUCLEOTIDE SEQUENCE</scope>
    <source>
        <strain evidence="2">DSM 29482</strain>
    </source>
</reference>